<reference evidence="1 2" key="1">
    <citation type="submission" date="2015-08" db="EMBL/GenBank/DDBJ databases">
        <authorList>
            <person name="Babu N.S."/>
            <person name="Beckwith C.J."/>
            <person name="Beseler K.G."/>
            <person name="Brison A."/>
            <person name="Carone J.V."/>
            <person name="Caskin T.P."/>
            <person name="Diamond M."/>
            <person name="Durham M.E."/>
            <person name="Foxe J.M."/>
            <person name="Go M."/>
            <person name="Henderson B.A."/>
            <person name="Jones I.B."/>
            <person name="McGettigan J.A."/>
            <person name="Micheletti S.J."/>
            <person name="Nasrallah M.E."/>
            <person name="Ortiz D."/>
            <person name="Piller C.R."/>
            <person name="Privatt S.R."/>
            <person name="Schneider S.L."/>
            <person name="Sharp S."/>
            <person name="Smith T.C."/>
            <person name="Stanton J.D."/>
            <person name="Ullery H.E."/>
            <person name="Wilson R.J."/>
            <person name="Serrano M.G."/>
            <person name="Buck G."/>
            <person name="Lee V."/>
            <person name="Wang Y."/>
            <person name="Carvalho R."/>
            <person name="Voegtly L."/>
            <person name="Shi R."/>
            <person name="Duckworth R."/>
            <person name="Johnson A."/>
            <person name="Loviza R."/>
            <person name="Walstead R."/>
            <person name="Shah Z."/>
            <person name="Kiflezghi M."/>
            <person name="Wade K."/>
            <person name="Ball S.L."/>
            <person name="Bradley K.W."/>
            <person name="Asai D.J."/>
            <person name="Bowman C.A."/>
            <person name="Russell D.A."/>
            <person name="Pope W.H."/>
            <person name="Jacobs-Sera D."/>
            <person name="Hendrix R.W."/>
            <person name="Hatfull G.F."/>
        </authorList>
    </citation>
    <scope>NUCLEOTIDE SEQUENCE [LARGE SCALE GENOMIC DNA]</scope>
    <source>
        <strain evidence="1 2">DSM 27648</strain>
    </source>
</reference>
<name>A0A0K1PKH7_9BACT</name>
<organism evidence="1 2">
    <name type="scientific">Labilithrix luteola</name>
    <dbReference type="NCBI Taxonomy" id="1391654"/>
    <lineage>
        <taxon>Bacteria</taxon>
        <taxon>Pseudomonadati</taxon>
        <taxon>Myxococcota</taxon>
        <taxon>Polyangia</taxon>
        <taxon>Polyangiales</taxon>
        <taxon>Labilitrichaceae</taxon>
        <taxon>Labilithrix</taxon>
    </lineage>
</organism>
<dbReference type="KEGG" id="llu:AKJ09_00560"/>
<protein>
    <recommendedName>
        <fullName evidence="3">Phospholipase C/D domain-containing protein</fullName>
    </recommendedName>
</protein>
<keyword evidence="2" id="KW-1185">Reference proteome</keyword>
<gene>
    <name evidence="1" type="ORF">AKJ09_00560</name>
</gene>
<dbReference type="EMBL" id="CP012333">
    <property type="protein sequence ID" value="AKU93896.1"/>
    <property type="molecule type" value="Genomic_DNA"/>
</dbReference>
<dbReference type="AlphaFoldDB" id="A0A0K1PKH7"/>
<evidence type="ECO:0008006" key="3">
    <source>
        <dbReference type="Google" id="ProtNLM"/>
    </source>
</evidence>
<evidence type="ECO:0000313" key="2">
    <source>
        <dbReference type="Proteomes" id="UP000064967"/>
    </source>
</evidence>
<dbReference type="Proteomes" id="UP000064967">
    <property type="component" value="Chromosome"/>
</dbReference>
<dbReference type="STRING" id="1391654.AKJ09_00560"/>
<sequence>MVASLRTFADDAGHMPAEWIHLTSLAEGAAVSKLPVEARRILARASHAARLGVLFVDLPYFASFEQELVRYVLHLAPQGNPWGDRTHADAVGILVAVVRRAAATPVWLERDENRAFALGLASHLAIDRAVHPLVNWLAERDVAEGRSKGNHAAAHREVEKFQSICFHETYFGSDMLGTRAMSAHLGVRGMDRLERSAPAAMGVAAMRDALGSAPSLTDLARWGRSFGRYTRILASPLGKTIAPPAVKDPARPRYLHGRWGTFSSILEEAIHASVPMLETVWSMLEGAPRELTTEEVSATLSRVFGPGTIDPPGATFRLPG</sequence>
<proteinExistence type="predicted"/>
<accession>A0A0K1PKH7</accession>
<evidence type="ECO:0000313" key="1">
    <source>
        <dbReference type="EMBL" id="AKU93896.1"/>
    </source>
</evidence>